<name>A0ABW4LEX0_9MICO</name>
<sequence length="148" mass="16699">MATDDAIRTIEGSFERIAVAARRAGRSIAQRFDPELQPAAWAVLRELLRGGPMQPHALAAAMSMDRSAISRLLKELRERGLIEAERDEQDGRSQWISVTPAARARAEAVLADRRQRLHEHLSAWDEGDLDRFAVLLDRFADPEWLSET</sequence>
<comment type="caution">
    <text evidence="2">The sequence shown here is derived from an EMBL/GenBank/DDBJ whole genome shotgun (WGS) entry which is preliminary data.</text>
</comment>
<accession>A0ABW4LEX0</accession>
<dbReference type="InterPro" id="IPR001845">
    <property type="entry name" value="HTH_ArsR_DNA-bd_dom"/>
</dbReference>
<dbReference type="Proteomes" id="UP001597347">
    <property type="component" value="Unassembled WGS sequence"/>
</dbReference>
<dbReference type="EMBL" id="JBHUEA010000016">
    <property type="protein sequence ID" value="MFD1722058.1"/>
    <property type="molecule type" value="Genomic_DNA"/>
</dbReference>
<protein>
    <submittedName>
        <fullName evidence="2">MarR family winged helix-turn-helix transcriptional regulator</fullName>
    </submittedName>
</protein>
<reference evidence="3" key="1">
    <citation type="journal article" date="2019" name="Int. J. Syst. Evol. Microbiol.">
        <title>The Global Catalogue of Microorganisms (GCM) 10K type strain sequencing project: providing services to taxonomists for standard genome sequencing and annotation.</title>
        <authorList>
            <consortium name="The Broad Institute Genomics Platform"/>
            <consortium name="The Broad Institute Genome Sequencing Center for Infectious Disease"/>
            <person name="Wu L."/>
            <person name="Ma J."/>
        </authorList>
    </citation>
    <scope>NUCLEOTIDE SEQUENCE [LARGE SCALE GENOMIC DNA]</scope>
    <source>
        <strain evidence="3">CGMCC 1.12471</strain>
    </source>
</reference>
<dbReference type="InterPro" id="IPR036388">
    <property type="entry name" value="WH-like_DNA-bd_sf"/>
</dbReference>
<proteinExistence type="predicted"/>
<dbReference type="Gene3D" id="1.10.10.10">
    <property type="entry name" value="Winged helix-like DNA-binding domain superfamily/Winged helix DNA-binding domain"/>
    <property type="match status" value="1"/>
</dbReference>
<dbReference type="PANTHER" id="PTHR33164">
    <property type="entry name" value="TRANSCRIPTIONAL REGULATOR, MARR FAMILY"/>
    <property type="match status" value="1"/>
</dbReference>
<evidence type="ECO:0000259" key="1">
    <source>
        <dbReference type="PROSITE" id="PS50995"/>
    </source>
</evidence>
<dbReference type="PANTHER" id="PTHR33164:SF57">
    <property type="entry name" value="MARR-FAMILY TRANSCRIPTIONAL REGULATOR"/>
    <property type="match status" value="1"/>
</dbReference>
<dbReference type="InterPro" id="IPR039422">
    <property type="entry name" value="MarR/SlyA-like"/>
</dbReference>
<dbReference type="SUPFAM" id="SSF46785">
    <property type="entry name" value="Winged helix' DNA-binding domain"/>
    <property type="match status" value="1"/>
</dbReference>
<evidence type="ECO:0000313" key="3">
    <source>
        <dbReference type="Proteomes" id="UP001597347"/>
    </source>
</evidence>
<dbReference type="PRINTS" id="PR00598">
    <property type="entry name" value="HTHMARR"/>
</dbReference>
<keyword evidence="3" id="KW-1185">Reference proteome</keyword>
<dbReference type="SMART" id="SM00347">
    <property type="entry name" value="HTH_MARR"/>
    <property type="match status" value="1"/>
</dbReference>
<evidence type="ECO:0000313" key="2">
    <source>
        <dbReference type="EMBL" id="MFD1722058.1"/>
    </source>
</evidence>
<dbReference type="Pfam" id="PF12802">
    <property type="entry name" value="MarR_2"/>
    <property type="match status" value="1"/>
</dbReference>
<feature type="domain" description="HTH marR-type" evidence="1">
    <location>
        <begin position="3"/>
        <end position="141"/>
    </location>
</feature>
<dbReference type="InterPro" id="IPR036390">
    <property type="entry name" value="WH_DNA-bd_sf"/>
</dbReference>
<dbReference type="CDD" id="cd00090">
    <property type="entry name" value="HTH_ARSR"/>
    <property type="match status" value="1"/>
</dbReference>
<dbReference type="RefSeq" id="WP_377934837.1">
    <property type="nucleotide sequence ID" value="NZ_JBHUEA010000016.1"/>
</dbReference>
<dbReference type="InterPro" id="IPR011991">
    <property type="entry name" value="ArsR-like_HTH"/>
</dbReference>
<gene>
    <name evidence="2" type="ORF">ACFSBI_10905</name>
</gene>
<dbReference type="InterPro" id="IPR000835">
    <property type="entry name" value="HTH_MarR-typ"/>
</dbReference>
<dbReference type="PROSITE" id="PS50995">
    <property type="entry name" value="HTH_MARR_2"/>
    <property type="match status" value="1"/>
</dbReference>
<dbReference type="SMART" id="SM00418">
    <property type="entry name" value="HTH_ARSR"/>
    <property type="match status" value="1"/>
</dbReference>
<organism evidence="2 3">
    <name type="scientific">Amnibacterium endophyticum</name>
    <dbReference type="NCBI Taxonomy" id="2109337"/>
    <lineage>
        <taxon>Bacteria</taxon>
        <taxon>Bacillati</taxon>
        <taxon>Actinomycetota</taxon>
        <taxon>Actinomycetes</taxon>
        <taxon>Micrococcales</taxon>
        <taxon>Microbacteriaceae</taxon>
        <taxon>Amnibacterium</taxon>
    </lineage>
</organism>